<evidence type="ECO:0000256" key="1">
    <source>
        <dbReference type="SAM" id="MobiDB-lite"/>
    </source>
</evidence>
<evidence type="ECO:0000313" key="6">
    <source>
        <dbReference type="EMBL" id="CAF4913135.1"/>
    </source>
</evidence>
<dbReference type="Proteomes" id="UP000663865">
    <property type="component" value="Unassembled WGS sequence"/>
</dbReference>
<dbReference type="EMBL" id="CAJOBS010002072">
    <property type="protein sequence ID" value="CAF4788792.1"/>
    <property type="molecule type" value="Genomic_DNA"/>
</dbReference>
<evidence type="ECO:0000313" key="7">
    <source>
        <dbReference type="Proteomes" id="UP000663848"/>
    </source>
</evidence>
<evidence type="ECO:0000313" key="8">
    <source>
        <dbReference type="Proteomes" id="UP000663873"/>
    </source>
</evidence>
<feature type="compositionally biased region" description="Polar residues" evidence="1">
    <location>
        <begin position="86"/>
        <end position="106"/>
    </location>
</feature>
<reference evidence="6" key="1">
    <citation type="submission" date="2021-02" db="EMBL/GenBank/DDBJ databases">
        <authorList>
            <person name="Nowell W R."/>
        </authorList>
    </citation>
    <scope>NUCLEOTIDE SEQUENCE</scope>
</reference>
<dbReference type="EMBL" id="CAJOBP010027170">
    <property type="protein sequence ID" value="CAF4619833.1"/>
    <property type="molecule type" value="Genomic_DNA"/>
</dbReference>
<dbReference type="Proteomes" id="UP000663825">
    <property type="component" value="Unassembled WGS sequence"/>
</dbReference>
<name>A0A821VTU1_9BILA</name>
<dbReference type="AlphaFoldDB" id="A0A821VTU1"/>
<evidence type="ECO:0000313" key="3">
    <source>
        <dbReference type="EMBL" id="CAF3581097.1"/>
    </source>
</evidence>
<gene>
    <name evidence="3" type="ORF">KIK155_LOCUS19948</name>
    <name evidence="6" type="ORF">QYT958_LOCUS31210</name>
    <name evidence="2" type="ORF">TIS948_LOCUS22931</name>
    <name evidence="5" type="ORF">TOA249_LOCUS22607</name>
    <name evidence="4" type="ORF">UJA718_LOCUS31961</name>
</gene>
<keyword evidence="8" id="KW-1185">Reference proteome</keyword>
<feature type="region of interest" description="Disordered" evidence="1">
    <location>
        <begin position="86"/>
        <end position="123"/>
    </location>
</feature>
<sequence length="123" mass="14280">MQIKSTSPHINNDDDIVLQIMEIEARDNVHLCILLRKPNEQEIKKHVIGAYRNIKNQLEQTFHQSSNEVEQTESQRIETQNVAIRKTTASTNVHVNNDQDMNNSKSPVKEIHPHRQMDNEGIF</sequence>
<evidence type="ECO:0000313" key="4">
    <source>
        <dbReference type="EMBL" id="CAF4619833.1"/>
    </source>
</evidence>
<evidence type="ECO:0000313" key="2">
    <source>
        <dbReference type="EMBL" id="CAF3347142.1"/>
    </source>
</evidence>
<dbReference type="Proteomes" id="UP000663848">
    <property type="component" value="Unassembled WGS sequence"/>
</dbReference>
<dbReference type="Proteomes" id="UP000663838">
    <property type="component" value="Unassembled WGS sequence"/>
</dbReference>
<evidence type="ECO:0000313" key="5">
    <source>
        <dbReference type="EMBL" id="CAF4788792.1"/>
    </source>
</evidence>
<dbReference type="EMBL" id="CAJNYV010003474">
    <property type="protein sequence ID" value="CAF3581097.1"/>
    <property type="molecule type" value="Genomic_DNA"/>
</dbReference>
<dbReference type="Proteomes" id="UP000663873">
    <property type="component" value="Unassembled WGS sequence"/>
</dbReference>
<dbReference type="EMBL" id="CAJNXB010003911">
    <property type="protein sequence ID" value="CAF3347142.1"/>
    <property type="molecule type" value="Genomic_DNA"/>
</dbReference>
<accession>A0A821VTU1</accession>
<organism evidence="6 7">
    <name type="scientific">Rotaria socialis</name>
    <dbReference type="NCBI Taxonomy" id="392032"/>
    <lineage>
        <taxon>Eukaryota</taxon>
        <taxon>Metazoa</taxon>
        <taxon>Spiralia</taxon>
        <taxon>Gnathifera</taxon>
        <taxon>Rotifera</taxon>
        <taxon>Eurotatoria</taxon>
        <taxon>Bdelloidea</taxon>
        <taxon>Philodinida</taxon>
        <taxon>Philodinidae</taxon>
        <taxon>Rotaria</taxon>
    </lineage>
</organism>
<comment type="caution">
    <text evidence="6">The sequence shown here is derived from an EMBL/GenBank/DDBJ whole genome shotgun (WGS) entry which is preliminary data.</text>
</comment>
<protein>
    <submittedName>
        <fullName evidence="6">Uncharacterized protein</fullName>
    </submittedName>
</protein>
<dbReference type="EMBL" id="CAJOBR010015302">
    <property type="protein sequence ID" value="CAF4913135.1"/>
    <property type="molecule type" value="Genomic_DNA"/>
</dbReference>
<proteinExistence type="predicted"/>
<feature type="compositionally biased region" description="Basic and acidic residues" evidence="1">
    <location>
        <begin position="107"/>
        <end position="123"/>
    </location>
</feature>